<sequence>MASGEAFPTPYQQSIGNASPDAVLLMFVPMLCILASVVDTREPGVSLSSKPVGREYPNVLSDELSELPPPRGIDFAIELEADIIPISRAPYRMTLAKLKEPKGELNVVPLKNYENLTSLYLSKLSKLEKLPECW</sequence>
<dbReference type="OrthoDB" id="1749844at2759"/>
<dbReference type="Proteomes" id="UP000321393">
    <property type="component" value="Unassembled WGS sequence"/>
</dbReference>
<dbReference type="GO" id="GO:0006508">
    <property type="term" value="P:proteolysis"/>
    <property type="evidence" value="ECO:0007669"/>
    <property type="project" value="UniProtKB-KW"/>
</dbReference>
<evidence type="ECO:0000313" key="4">
    <source>
        <dbReference type="Proteomes" id="UP000321947"/>
    </source>
</evidence>
<proteinExistence type="predicted"/>
<dbReference type="EMBL" id="SSTD01015940">
    <property type="protein sequence ID" value="TYK01971.1"/>
    <property type="molecule type" value="Genomic_DNA"/>
</dbReference>
<gene>
    <name evidence="2" type="ORF">E5676_scaffold808G00760</name>
    <name evidence="1" type="ORF">E6C27_scaffold277G001000</name>
</gene>
<name>A0A5A7T5S1_CUCMM</name>
<protein>
    <submittedName>
        <fullName evidence="1">Gag protease polyprotein</fullName>
    </submittedName>
</protein>
<evidence type="ECO:0000313" key="2">
    <source>
        <dbReference type="EMBL" id="TYK01971.1"/>
    </source>
</evidence>
<evidence type="ECO:0000313" key="3">
    <source>
        <dbReference type="Proteomes" id="UP000321393"/>
    </source>
</evidence>
<evidence type="ECO:0000313" key="1">
    <source>
        <dbReference type="EMBL" id="KAA0037496.1"/>
    </source>
</evidence>
<accession>A0A5A7T5S1</accession>
<dbReference type="AlphaFoldDB" id="A0A5A7T5S1"/>
<keyword evidence="1" id="KW-0645">Protease</keyword>
<keyword evidence="1" id="KW-0378">Hydrolase</keyword>
<reference evidence="3 4" key="1">
    <citation type="submission" date="2019-08" db="EMBL/GenBank/DDBJ databases">
        <title>Draft genome sequences of two oriental melons (Cucumis melo L. var makuwa).</title>
        <authorList>
            <person name="Kwon S.-Y."/>
        </authorList>
    </citation>
    <scope>NUCLEOTIDE SEQUENCE [LARGE SCALE GENOMIC DNA]</scope>
    <source>
        <strain evidence="4">cv. Chang Bougi</strain>
        <strain evidence="3">cv. SW 3</strain>
        <tissue evidence="1">Leaf</tissue>
    </source>
</reference>
<organism evidence="1 3">
    <name type="scientific">Cucumis melo var. makuwa</name>
    <name type="common">Oriental melon</name>
    <dbReference type="NCBI Taxonomy" id="1194695"/>
    <lineage>
        <taxon>Eukaryota</taxon>
        <taxon>Viridiplantae</taxon>
        <taxon>Streptophyta</taxon>
        <taxon>Embryophyta</taxon>
        <taxon>Tracheophyta</taxon>
        <taxon>Spermatophyta</taxon>
        <taxon>Magnoliopsida</taxon>
        <taxon>eudicotyledons</taxon>
        <taxon>Gunneridae</taxon>
        <taxon>Pentapetalae</taxon>
        <taxon>rosids</taxon>
        <taxon>fabids</taxon>
        <taxon>Cucurbitales</taxon>
        <taxon>Cucurbitaceae</taxon>
        <taxon>Benincaseae</taxon>
        <taxon>Cucumis</taxon>
    </lineage>
</organism>
<dbReference type="EMBL" id="SSTE01018921">
    <property type="protein sequence ID" value="KAA0037496.1"/>
    <property type="molecule type" value="Genomic_DNA"/>
</dbReference>
<dbReference type="Proteomes" id="UP000321947">
    <property type="component" value="Unassembled WGS sequence"/>
</dbReference>
<comment type="caution">
    <text evidence="1">The sequence shown here is derived from an EMBL/GenBank/DDBJ whole genome shotgun (WGS) entry which is preliminary data.</text>
</comment>
<dbReference type="GO" id="GO:0008233">
    <property type="term" value="F:peptidase activity"/>
    <property type="evidence" value="ECO:0007669"/>
    <property type="project" value="UniProtKB-KW"/>
</dbReference>